<dbReference type="InterPro" id="IPR019800">
    <property type="entry name" value="Glyco_hydro_3_AS"/>
</dbReference>
<dbReference type="GO" id="GO:0009251">
    <property type="term" value="P:glucan catabolic process"/>
    <property type="evidence" value="ECO:0007669"/>
    <property type="project" value="TreeGrafter"/>
</dbReference>
<dbReference type="RefSeq" id="WP_013408030.1">
    <property type="nucleotide sequence ID" value="NC_014655.1"/>
</dbReference>
<dbReference type="CAZy" id="GH3">
    <property type="family name" value="Glycoside Hydrolase Family 3"/>
</dbReference>
<dbReference type="STRING" id="649349.Lbys_1260"/>
<dbReference type="InterPro" id="IPR002772">
    <property type="entry name" value="Glyco_hydro_3_C"/>
</dbReference>
<dbReference type="Pfam" id="PF14310">
    <property type="entry name" value="Fn3-like"/>
    <property type="match status" value="1"/>
</dbReference>
<dbReference type="Proteomes" id="UP000007435">
    <property type="component" value="Chromosome"/>
</dbReference>
<dbReference type="GO" id="GO:0008422">
    <property type="term" value="F:beta-glucosidase activity"/>
    <property type="evidence" value="ECO:0007669"/>
    <property type="project" value="TreeGrafter"/>
</dbReference>
<dbReference type="Pfam" id="PF01915">
    <property type="entry name" value="Glyco_hydro_3_C"/>
    <property type="match status" value="1"/>
</dbReference>
<reference key="1">
    <citation type="submission" date="2010-11" db="EMBL/GenBank/DDBJ databases">
        <title>The complete genome of Leadbetterella byssophila DSM 17132.</title>
        <authorList>
            <consortium name="US DOE Joint Genome Institute (JGI-PGF)"/>
            <person name="Lucas S."/>
            <person name="Copeland A."/>
            <person name="Lapidus A."/>
            <person name="Glavina del Rio T."/>
            <person name="Dalin E."/>
            <person name="Tice H."/>
            <person name="Bruce D."/>
            <person name="Goodwin L."/>
            <person name="Pitluck S."/>
            <person name="Kyrpides N."/>
            <person name="Mavromatis K."/>
            <person name="Ivanova N."/>
            <person name="Teshima H."/>
            <person name="Brettin T."/>
            <person name="Detter J.C."/>
            <person name="Han C."/>
            <person name="Tapia R."/>
            <person name="Land M."/>
            <person name="Hauser L."/>
            <person name="Markowitz V."/>
            <person name="Cheng J.-F."/>
            <person name="Hugenholtz P."/>
            <person name="Woyke T."/>
            <person name="Wu D."/>
            <person name="Tindall B."/>
            <person name="Pomrenke H.G."/>
            <person name="Brambilla E."/>
            <person name="Klenk H.-P."/>
            <person name="Eisen J.A."/>
        </authorList>
    </citation>
    <scope>NUCLEOTIDE SEQUENCE [LARGE SCALE GENOMIC DNA]</scope>
    <source>
        <strain>DSM 17132</strain>
    </source>
</reference>
<keyword evidence="2 3" id="KW-0378">Hydrolase</keyword>
<name>E4RUV7_LEAB4</name>
<dbReference type="InterPro" id="IPR051915">
    <property type="entry name" value="Cellulose_Degrad_GH3"/>
</dbReference>
<dbReference type="HOGENOM" id="CLU_004542_5_1_10"/>
<reference evidence="5 6" key="2">
    <citation type="journal article" date="2011" name="Stand. Genomic Sci.">
        <title>Complete genome sequence of Leadbetterella byssophila type strain (4M15).</title>
        <authorList>
            <person name="Abt B."/>
            <person name="Teshima H."/>
            <person name="Lucas S."/>
            <person name="Lapidus A."/>
            <person name="Del Rio T.G."/>
            <person name="Nolan M."/>
            <person name="Tice H."/>
            <person name="Cheng J.F."/>
            <person name="Pitluck S."/>
            <person name="Liolios K."/>
            <person name="Pagani I."/>
            <person name="Ivanova N."/>
            <person name="Mavromatis K."/>
            <person name="Pati A."/>
            <person name="Tapia R."/>
            <person name="Han C."/>
            <person name="Goodwin L."/>
            <person name="Chen A."/>
            <person name="Palaniappan K."/>
            <person name="Land M."/>
            <person name="Hauser L."/>
            <person name="Chang Y.J."/>
            <person name="Jeffries C.D."/>
            <person name="Rohde M."/>
            <person name="Goker M."/>
            <person name="Tindall B.J."/>
            <person name="Detter J.C."/>
            <person name="Woyke T."/>
            <person name="Bristow J."/>
            <person name="Eisen J.A."/>
            <person name="Markowitz V."/>
            <person name="Hugenholtz P."/>
            <person name="Klenk H.P."/>
            <person name="Kyrpides N.C."/>
        </authorList>
    </citation>
    <scope>NUCLEOTIDE SEQUENCE [LARGE SCALE GENOMIC DNA]</scope>
    <source>
        <strain evidence="6">DSM 17132 / JCM 16389 / KACC 11308 / NBRC 106382 / 4M15</strain>
    </source>
</reference>
<evidence type="ECO:0000256" key="3">
    <source>
        <dbReference type="RuleBase" id="RU361161"/>
    </source>
</evidence>
<dbReference type="eggNOG" id="COG1472">
    <property type="taxonomic scope" value="Bacteria"/>
</dbReference>
<dbReference type="Gene3D" id="3.40.50.1700">
    <property type="entry name" value="Glycoside hydrolase family 3 C-terminal domain"/>
    <property type="match status" value="1"/>
</dbReference>
<dbReference type="PRINTS" id="PR00133">
    <property type="entry name" value="GLHYDRLASE3"/>
</dbReference>
<dbReference type="PROSITE" id="PS00775">
    <property type="entry name" value="GLYCOSYL_HYDROL_F3"/>
    <property type="match status" value="1"/>
</dbReference>
<keyword evidence="6" id="KW-1185">Reference proteome</keyword>
<accession>E4RUV7</accession>
<dbReference type="EMBL" id="CP002305">
    <property type="protein sequence ID" value="ADQ16980.1"/>
    <property type="molecule type" value="Genomic_DNA"/>
</dbReference>
<dbReference type="PANTHER" id="PTHR30620">
    <property type="entry name" value="PERIPLASMIC BETA-GLUCOSIDASE-RELATED"/>
    <property type="match status" value="1"/>
</dbReference>
<dbReference type="Pfam" id="PF00933">
    <property type="entry name" value="Glyco_hydro_3"/>
    <property type="match status" value="1"/>
</dbReference>
<dbReference type="KEGG" id="lby:Lbys_1260"/>
<dbReference type="SMART" id="SM01217">
    <property type="entry name" value="Fn3_like"/>
    <property type="match status" value="1"/>
</dbReference>
<dbReference type="OrthoDB" id="9805821at2"/>
<protein>
    <submittedName>
        <fullName evidence="5">Glycoside hydrolase family 3 domain protein</fullName>
    </submittedName>
</protein>
<dbReference type="InterPro" id="IPR036881">
    <property type="entry name" value="Glyco_hydro_3_C_sf"/>
</dbReference>
<sequence length="758" mass="84237">MFRITTLLIFLPVLLFSQVPAYKNPKLDVHTRTTDLLSRMSYEEKRAQLLCLMGWEMYEKKGRSVAVSQKFKDLMKVKPIGALWAVFRADPWTQKTLETGLDPELAAEVANEIQRYAIENTRLGIPIFLAEESPHGHMAIGTTVFPTGIGQASTWNRDLVQKAWEVKAKEIRLQGAHIAYGPVLDISRDPRWSRVEESFGEDPVLTGELGAAAVRGAGGGNLQLPFSVISTLKHFAAYGSSEGGHNGNAVNIGPIDLHQNFLFPFEKAIRAGALSIMTSYNSIDGVPSTADEYLLNQVLRRDWGFKGFVVSDLFSIDGVYSAHRVVPNLSAAGKMALNAGVDMDLGGNAFDKLDGEQLDTAVYRILARKFEMGLFEHPFVDPKKAKTEVRSQRNKDVALDVARESVVLLKNEILPLGDRYKRIAVVGPNAHAIYNQLGDYTAPQDESEMVTVYEGIKNLFSETDVKYAKGVAIRDTSRKGWEDAMELARNSEIIIAVVGGSSARDFKTVYENTGAAQTSGQNLMDMENGEGFDRATLGLMGLQEEFLKALKSTGKPLVVIYIQGRPLEMNWAAEHADALLCAWYPGAYGGTALGEILKGKYNPSGRLPISVAKSVGQLPVYYNKRRPRGNDYVELDQEALYPFGYGKSYTKFEYSDLSVGTFEIKFRLKNIGSVDGYEIPQVYFSPQNTSVVQAEKQLKYFDKVFLKAGEEKWITFTVRNEDLEYVNRNLQKERYKDPVAIGVGSSSRDIVLRGSLRP</sequence>
<evidence type="ECO:0000313" key="6">
    <source>
        <dbReference type="Proteomes" id="UP000007435"/>
    </source>
</evidence>
<dbReference type="SUPFAM" id="SSF52279">
    <property type="entry name" value="Beta-D-glucan exohydrolase, C-terminal domain"/>
    <property type="match status" value="1"/>
</dbReference>
<dbReference type="AlphaFoldDB" id="E4RUV7"/>
<gene>
    <name evidence="5" type="ordered locus">Lbys_1260</name>
</gene>
<dbReference type="InterPro" id="IPR001764">
    <property type="entry name" value="Glyco_hydro_3_N"/>
</dbReference>
<feature type="domain" description="Fibronectin type III-like" evidence="4">
    <location>
        <begin position="678"/>
        <end position="747"/>
    </location>
</feature>
<organism evidence="5 6">
    <name type="scientific">Leadbetterella byssophila (strain DSM 17132 / JCM 16389 / KACC 11308 / NBRC 106382 / 4M15)</name>
    <dbReference type="NCBI Taxonomy" id="649349"/>
    <lineage>
        <taxon>Bacteria</taxon>
        <taxon>Pseudomonadati</taxon>
        <taxon>Bacteroidota</taxon>
        <taxon>Cytophagia</taxon>
        <taxon>Cytophagales</taxon>
        <taxon>Leadbetterellaceae</taxon>
        <taxon>Leadbetterella</taxon>
    </lineage>
</organism>
<dbReference type="SUPFAM" id="SSF51445">
    <property type="entry name" value="(Trans)glycosidases"/>
    <property type="match status" value="1"/>
</dbReference>
<dbReference type="PANTHER" id="PTHR30620:SF123">
    <property type="entry name" value="BETA-XYLOSIDASE"/>
    <property type="match status" value="1"/>
</dbReference>
<dbReference type="InterPro" id="IPR036962">
    <property type="entry name" value="Glyco_hydro_3_N_sf"/>
</dbReference>
<evidence type="ECO:0000313" key="5">
    <source>
        <dbReference type="EMBL" id="ADQ16980.1"/>
    </source>
</evidence>
<dbReference type="Gene3D" id="2.60.40.10">
    <property type="entry name" value="Immunoglobulins"/>
    <property type="match status" value="1"/>
</dbReference>
<comment type="similarity">
    <text evidence="1 3">Belongs to the glycosyl hydrolase 3 family.</text>
</comment>
<dbReference type="InterPro" id="IPR017853">
    <property type="entry name" value="GH"/>
</dbReference>
<dbReference type="InterPro" id="IPR013783">
    <property type="entry name" value="Ig-like_fold"/>
</dbReference>
<keyword evidence="3" id="KW-0326">Glycosidase</keyword>
<evidence type="ECO:0000259" key="4">
    <source>
        <dbReference type="SMART" id="SM01217"/>
    </source>
</evidence>
<evidence type="ECO:0000256" key="1">
    <source>
        <dbReference type="ARBA" id="ARBA00005336"/>
    </source>
</evidence>
<evidence type="ECO:0000256" key="2">
    <source>
        <dbReference type="ARBA" id="ARBA00022801"/>
    </source>
</evidence>
<dbReference type="InterPro" id="IPR026891">
    <property type="entry name" value="Fn3-like"/>
</dbReference>
<dbReference type="Gene3D" id="3.20.20.300">
    <property type="entry name" value="Glycoside hydrolase, family 3, N-terminal domain"/>
    <property type="match status" value="1"/>
</dbReference>
<proteinExistence type="inferred from homology"/>